<keyword evidence="6" id="KW-1040">Host Golgi apparatus</keyword>
<keyword evidence="9 21" id="KW-0261">Viral envelope protein</keyword>
<dbReference type="GO" id="GO:0019031">
    <property type="term" value="C:viral envelope"/>
    <property type="evidence" value="ECO:0007669"/>
    <property type="project" value="UniProtKB-KW"/>
</dbReference>
<organism evidence="21">
    <name type="scientific">Equid alphaherpesvirus 3</name>
    <dbReference type="NCBI Taxonomy" id="80341"/>
    <lineage>
        <taxon>Viruses</taxon>
        <taxon>Duplodnaviria</taxon>
        <taxon>Heunggongvirae</taxon>
        <taxon>Peploviricota</taxon>
        <taxon>Herviviricetes</taxon>
        <taxon>Herpesvirales</taxon>
        <taxon>Orthoherpesviridae</taxon>
        <taxon>Alphaherpesvirinae</taxon>
        <taxon>Varicellovirus</taxon>
        <taxon>Varicellovirus equidalpha3</taxon>
    </lineage>
</organism>
<evidence type="ECO:0000256" key="7">
    <source>
        <dbReference type="ARBA" id="ARBA00022844"/>
    </source>
</evidence>
<evidence type="ECO:0000256" key="17">
    <source>
        <dbReference type="SAM" id="Phobius"/>
    </source>
</evidence>
<keyword evidence="5" id="KW-1161">Viral attachment to host cell</keyword>
<keyword evidence="8" id="KW-1043">Host membrane</keyword>
<dbReference type="EMBL" id="LC189062">
    <property type="protein sequence ID" value="BAX04354.1"/>
    <property type="molecule type" value="Genomic_DNA"/>
</dbReference>
<dbReference type="InterPro" id="IPR035381">
    <property type="entry name" value="Glycoprot_B_PH2"/>
</dbReference>
<dbReference type="Gene3D" id="2.30.30.1230">
    <property type="match status" value="1"/>
</dbReference>
<keyword evidence="11" id="KW-1039">Host endosome</keyword>
<keyword evidence="14" id="KW-0325">Glycoprotein</keyword>
<evidence type="ECO:0000256" key="10">
    <source>
        <dbReference type="ARBA" id="ARBA00022989"/>
    </source>
</evidence>
<feature type="domain" description="Herpesvirus glycoprotein B ectodomain C-terminal" evidence="18">
    <location>
        <begin position="590"/>
        <end position="810"/>
    </location>
</feature>
<feature type="region of interest" description="Disordered" evidence="16">
    <location>
        <begin position="88"/>
        <end position="136"/>
    </location>
</feature>
<evidence type="ECO:0000256" key="1">
    <source>
        <dbReference type="ARBA" id="ARBA00022511"/>
    </source>
</evidence>
<evidence type="ECO:0000256" key="11">
    <source>
        <dbReference type="ARBA" id="ARBA00023046"/>
    </source>
</evidence>
<evidence type="ECO:0000313" key="21">
    <source>
        <dbReference type="EMBL" id="BAX04354.1"/>
    </source>
</evidence>
<evidence type="ECO:0000256" key="2">
    <source>
        <dbReference type="ARBA" id="ARBA00022581"/>
    </source>
</evidence>
<dbReference type="Pfam" id="PF17416">
    <property type="entry name" value="Glycoprot_B_PH1"/>
    <property type="match status" value="1"/>
</dbReference>
<evidence type="ECO:0000259" key="18">
    <source>
        <dbReference type="Pfam" id="PF00606"/>
    </source>
</evidence>
<feature type="compositionally biased region" description="Pro residues" evidence="16">
    <location>
        <begin position="92"/>
        <end position="107"/>
    </location>
</feature>
<evidence type="ECO:0000259" key="19">
    <source>
        <dbReference type="Pfam" id="PF17416"/>
    </source>
</evidence>
<protein>
    <submittedName>
        <fullName evidence="21">Envelope glycoprotein B</fullName>
    </submittedName>
</protein>
<keyword evidence="12 17" id="KW-0472">Membrane</keyword>
<dbReference type="Gene3D" id="6.10.250.3280">
    <property type="match status" value="1"/>
</dbReference>
<evidence type="ECO:0000256" key="12">
    <source>
        <dbReference type="ARBA" id="ARBA00023136"/>
    </source>
</evidence>
<sequence>MSSRGGVVAGPGGYGPGGDRCHLRRRRVLSPLRGPAADGSGVWGELGAIGDRCSPGAGNGARPPPHFKPWTLLVLVLLSGLLAAGRCGATPTSPPATPAPPTTPSPPSSESSEPAEPSPLPSGGEEDGDGPETSEDLRGAVRDAQVLAASADFFTCPPPTGSTVVRLEPPRACPKFNLGRNFTEGIAVIFKENIAPYKFRGTVYYKDVVVSKLWKGWSHTSITNRYTDRVPVSVEEIMNTIDAKGNCSSKAEYLRDNIIHHAYHKDADEEEMILRASKFTTPGSRAWHTTNRTNAYLGWVRMIHYTSTSVNCIVEEVDARSVYPYDSFALSTGDVVYISPFYGLRDGAHLEHTSYAPERFRQVEGYRARDLDTGKIADTPVTRNFVKTPHVTVGWDWHPKKPHACTLTKWREADEILRDEVGGSYRFTIRALSTTFLSNKTQFDLKKVPLSGCVTDEAEKAINDIYKRRYESTHVFSGPMETYLARGGFVIAFRPMLSNELARLYLNELVRSNRTYDPKSILQHSGNDVASSEGKRTRRSLLSVAEAVPAAQPSGGHELHRLRRRAADAATQAGKDGKDAQLELIKTTSSVEFAMLQFAYDHIQAHVNEMLSRIATAWCTLQNKERVLWNEMVKINPSAIASSSLNERVAARVLGDVIAITQCVKIEGEVFLQNSMRTGDGHSCYSRPPVTFTIVKNATGGTIEGQLGEDNELLIERKLVEPCALNHKRYFKFGSDYVYYENYTYVRNVPLTEIEMISTYVDLNLTLLEDREFLPLEVYTRAELEDTGLMDYSEIQRRNQLHALKFYDIDSVITVDTDTVIMQGLANFFQGLGKAGQAIGKLVIGAAGAVVSTVSSIISFVKNPFGALAVGLLVLAGLVAAFFAYRYVMQLRANPMKALYPITTQGLKNSAKAAMMGGGDGPEFDEDKLEQAREMIRYMSMVSAMEKQEKKALKKNSGPALIANHVSNLALRKRGPKYTAVPSEDEAESYTVV</sequence>
<dbReference type="SUPFAM" id="SSF161008">
    <property type="entry name" value="Viral glycoprotein ectodomain-like"/>
    <property type="match status" value="1"/>
</dbReference>
<evidence type="ECO:0000259" key="20">
    <source>
        <dbReference type="Pfam" id="PF17417"/>
    </source>
</evidence>
<evidence type="ECO:0000256" key="4">
    <source>
        <dbReference type="ARBA" id="ARBA00022729"/>
    </source>
</evidence>
<evidence type="ECO:0000256" key="5">
    <source>
        <dbReference type="ARBA" id="ARBA00022804"/>
    </source>
</evidence>
<name>A0A1V1FUK4_9ALPH</name>
<dbReference type="HAMAP" id="MF_04032">
    <property type="entry name" value="HSV_GB"/>
    <property type="match status" value="1"/>
</dbReference>
<evidence type="ECO:0000256" key="15">
    <source>
        <dbReference type="ARBA" id="ARBA00023296"/>
    </source>
</evidence>
<keyword evidence="15" id="KW-1160">Virus entry into host cell</keyword>
<evidence type="ECO:0000256" key="8">
    <source>
        <dbReference type="ARBA" id="ARBA00022870"/>
    </source>
</evidence>
<keyword evidence="3 17" id="KW-0812">Transmembrane</keyword>
<feature type="compositionally biased region" description="Acidic residues" evidence="16">
    <location>
        <begin position="124"/>
        <end position="134"/>
    </location>
</feature>
<dbReference type="GO" id="GO:0019062">
    <property type="term" value="P:virion attachment to host cell"/>
    <property type="evidence" value="ECO:0007669"/>
    <property type="project" value="UniProtKB-KW"/>
</dbReference>
<dbReference type="GO" id="GO:0046718">
    <property type="term" value="P:symbiont entry into host cell"/>
    <property type="evidence" value="ECO:0007669"/>
    <property type="project" value="UniProtKB-KW"/>
</dbReference>
<dbReference type="InterPro" id="IPR055341">
    <property type="entry name" value="Glycoprotein_B_ecto_C"/>
</dbReference>
<dbReference type="InterPro" id="IPR000234">
    <property type="entry name" value="Herpes_Glycoprot_B"/>
</dbReference>
<keyword evidence="7" id="KW-0946">Virion</keyword>
<keyword evidence="10 17" id="KW-1133">Transmembrane helix</keyword>
<evidence type="ECO:0000256" key="3">
    <source>
        <dbReference type="ARBA" id="ARBA00022692"/>
    </source>
</evidence>
<reference evidence="21" key="1">
    <citation type="journal article" date="2017" name="J. Vet. Med. Sci.">
        <title>Isolation of equine herpesvirus 3 (EHV-3) from equine coital exanthema of two stallions and sero-epidemiology of EHV-3 infection in Japan.</title>
        <authorList>
            <person name="Kirisawa R."/>
            <person name="Toishi Y."/>
            <person name="Akamatsu A."/>
            <person name="Soejima K."/>
            <person name="Miyashita T."/>
            <person name="Tsunoda N."/>
        </authorList>
    </citation>
    <scope>NUCLEOTIDE SEQUENCE</scope>
    <source>
        <strain evidence="21">Iwate-1</strain>
    </source>
</reference>
<keyword evidence="13" id="KW-1015">Disulfide bond</keyword>
<feature type="domain" description="Herpesvirus Glycoprotein B PH-like" evidence="20">
    <location>
        <begin position="407"/>
        <end position="504"/>
    </location>
</feature>
<accession>A0A1V1FUK4</accession>
<evidence type="ECO:0000256" key="14">
    <source>
        <dbReference type="ARBA" id="ARBA00023180"/>
    </source>
</evidence>
<evidence type="ECO:0000256" key="13">
    <source>
        <dbReference type="ARBA" id="ARBA00023157"/>
    </source>
</evidence>
<dbReference type="Pfam" id="PF00606">
    <property type="entry name" value="Glycoprotein_B"/>
    <property type="match status" value="1"/>
</dbReference>
<feature type="domain" description="Herpesvirus Glycoprotein B PH-like" evidence="19">
    <location>
        <begin position="193"/>
        <end position="405"/>
    </location>
</feature>
<dbReference type="InterPro" id="IPR035377">
    <property type="entry name" value="Glycoprot_B_PH1"/>
</dbReference>
<keyword evidence="4" id="KW-0732">Signal</keyword>
<evidence type="ECO:0000256" key="9">
    <source>
        <dbReference type="ARBA" id="ARBA00022879"/>
    </source>
</evidence>
<dbReference type="Pfam" id="PF17417">
    <property type="entry name" value="Glycoprot_B_PH2"/>
    <property type="match status" value="1"/>
</dbReference>
<evidence type="ECO:0000256" key="16">
    <source>
        <dbReference type="SAM" id="MobiDB-lite"/>
    </source>
</evidence>
<evidence type="ECO:0000256" key="6">
    <source>
        <dbReference type="ARBA" id="ARBA00022812"/>
    </source>
</evidence>
<dbReference type="InterPro" id="IPR038631">
    <property type="entry name" value="Glycoprot_B_PH2_sf"/>
</dbReference>
<keyword evidence="1" id="KW-1032">Host cell membrane</keyword>
<dbReference type="Gene3D" id="1.20.5.1890">
    <property type="match status" value="1"/>
</dbReference>
<feature type="transmembrane region" description="Helical" evidence="17">
    <location>
        <begin position="867"/>
        <end position="888"/>
    </location>
</feature>
<proteinExistence type="inferred from homology"/>
<gene>
    <name evidence="21" type="primary">gB</name>
</gene>
<feature type="transmembrane region" description="Helical" evidence="17">
    <location>
        <begin position="842"/>
        <end position="861"/>
    </location>
</feature>
<keyword evidence="2" id="KW-0945">Host-virus interaction</keyword>
<dbReference type="Gene3D" id="2.30.29.100">
    <property type="match status" value="1"/>
</dbReference>